<feature type="compositionally biased region" description="Basic and acidic residues" evidence="1">
    <location>
        <begin position="169"/>
        <end position="179"/>
    </location>
</feature>
<proteinExistence type="predicted"/>
<dbReference type="EMBL" id="KL363188">
    <property type="protein sequence ID" value="KFD57495.1"/>
    <property type="molecule type" value="Genomic_DNA"/>
</dbReference>
<feature type="region of interest" description="Disordered" evidence="1">
    <location>
        <begin position="162"/>
        <end position="204"/>
    </location>
</feature>
<reference evidence="3 4" key="1">
    <citation type="journal article" date="2014" name="Nat. Genet.">
        <title>Genome and transcriptome of the porcine whipworm Trichuris suis.</title>
        <authorList>
            <person name="Jex A.R."/>
            <person name="Nejsum P."/>
            <person name="Schwarz E.M."/>
            <person name="Hu L."/>
            <person name="Young N.D."/>
            <person name="Hall R.S."/>
            <person name="Korhonen P.K."/>
            <person name="Liao S."/>
            <person name="Thamsborg S."/>
            <person name="Xia J."/>
            <person name="Xu P."/>
            <person name="Wang S."/>
            <person name="Scheerlinck J.P."/>
            <person name="Hofmann A."/>
            <person name="Sternberg P.W."/>
            <person name="Wang J."/>
            <person name="Gasser R.B."/>
        </authorList>
    </citation>
    <scope>NUCLEOTIDE SEQUENCE [LARGE SCALE GENOMIC DNA]</scope>
    <source>
        <strain evidence="3">DCEP-RM93F</strain>
        <strain evidence="2">DCEP-RM93M</strain>
    </source>
</reference>
<evidence type="ECO:0000313" key="3">
    <source>
        <dbReference type="EMBL" id="KFD66601.1"/>
    </source>
</evidence>
<sequence length="614" mass="69448">MSSEKGEHLWSSNFPDWLYNRLEELGFDALVYTRYIMSVLKQPMPTKDEQGRRDAMPNSNRSTLFECLMSSDMERESVNVFVDDIIGKHAQWERYVCEKRWIIRIRSTMRKQWSEKRAENHRSSFSSNYDEAFPPLLQSAGEIQTNVKRSADNGECETNEEFANLGKDASAKDEEEVRCTNRSSGATPSKRPKLLEETAEPDSCAAPLRRTDHCSIASDDDDGELFDEISRVVLAFNNAVPCSTCVFPGLAKTGCCCEVGRILGIWKGDTGDASSLWNLQQRQLPCAFQNFLIGQQKQWLGADHCSKAKSGEVDSFQCFLLNGQSGQRRVADPFVSTWTYPLGPTIPLHKVSKFAFSVKDWVTGKCPMPTYPSNNGARNAAIGDPLLQNQERFGCYYEKAMQKGKRRQAKVRLDPNEIPITTETHFIPIRSDSLEKGYYPFLNAEPMRNDVGQSQLDVDEIQLDGEYFVYHDSPAEEEEESCKEQLPTLSKNLKRSLTVKFKRAKMDKFCQTDRLVPEREATAEIARSSDQLDGRTKNTSSVKEIVETREVLKKTLANSGSSSECHPGSRLSETLPRELWQYQDEKDDELLIRYVSNISLIAPLDSLAPSVGGM</sequence>
<evidence type="ECO:0000313" key="4">
    <source>
        <dbReference type="Proteomes" id="UP000030764"/>
    </source>
</evidence>
<accession>A0A085NAV5</accession>
<dbReference type="EMBL" id="KL367523">
    <property type="protein sequence ID" value="KFD66601.1"/>
    <property type="molecule type" value="Genomic_DNA"/>
</dbReference>
<dbReference type="Proteomes" id="UP000030758">
    <property type="component" value="Unassembled WGS sequence"/>
</dbReference>
<evidence type="ECO:0000313" key="2">
    <source>
        <dbReference type="EMBL" id="KFD57495.1"/>
    </source>
</evidence>
<protein>
    <submittedName>
        <fullName evidence="3">Uncharacterized protein</fullName>
    </submittedName>
</protein>
<dbReference type="AlphaFoldDB" id="A0A085NAV5"/>
<organism evidence="3">
    <name type="scientific">Trichuris suis</name>
    <name type="common">pig whipworm</name>
    <dbReference type="NCBI Taxonomy" id="68888"/>
    <lineage>
        <taxon>Eukaryota</taxon>
        <taxon>Metazoa</taxon>
        <taxon>Ecdysozoa</taxon>
        <taxon>Nematoda</taxon>
        <taxon>Enoplea</taxon>
        <taxon>Dorylaimia</taxon>
        <taxon>Trichinellida</taxon>
        <taxon>Trichuridae</taxon>
        <taxon>Trichuris</taxon>
    </lineage>
</organism>
<keyword evidence="4" id="KW-1185">Reference proteome</keyword>
<name>A0A085NAV5_9BILA</name>
<evidence type="ECO:0000256" key="1">
    <source>
        <dbReference type="SAM" id="MobiDB-lite"/>
    </source>
</evidence>
<gene>
    <name evidence="2" type="ORF">M513_01598</name>
    <name evidence="3" type="ORF">M514_01598</name>
</gene>
<dbReference type="Proteomes" id="UP000030764">
    <property type="component" value="Unassembled WGS sequence"/>
</dbReference>